<dbReference type="PANTHER" id="PTHR46382:SF1">
    <property type="entry name" value="PHOSPHATIDATE CYTIDYLYLTRANSFERASE"/>
    <property type="match status" value="1"/>
</dbReference>
<evidence type="ECO:0000256" key="5">
    <source>
        <dbReference type="ARBA" id="ARBA00010185"/>
    </source>
</evidence>
<dbReference type="EC" id="2.7.7.41" evidence="6 18"/>
<reference evidence="20" key="1">
    <citation type="submission" date="2016-08" db="EMBL/GenBank/DDBJ databases">
        <authorList>
            <person name="Seilhamer J.J."/>
        </authorList>
    </citation>
    <scope>NUCLEOTIDE SEQUENCE</scope>
    <source>
        <strain evidence="20">86</strain>
    </source>
</reference>
<dbReference type="GO" id="GO:0004605">
    <property type="term" value="F:phosphatidate cytidylyltransferase activity"/>
    <property type="evidence" value="ECO:0007669"/>
    <property type="project" value="UniProtKB-EC"/>
</dbReference>
<evidence type="ECO:0000256" key="2">
    <source>
        <dbReference type="ARBA" id="ARBA00004651"/>
    </source>
</evidence>
<feature type="transmembrane region" description="Helical" evidence="19">
    <location>
        <begin position="182"/>
        <end position="203"/>
    </location>
</feature>
<feature type="transmembrane region" description="Helical" evidence="19">
    <location>
        <begin position="62"/>
        <end position="81"/>
    </location>
</feature>
<keyword evidence="14" id="KW-0443">Lipid metabolism</keyword>
<evidence type="ECO:0000256" key="8">
    <source>
        <dbReference type="ARBA" id="ARBA00022475"/>
    </source>
</evidence>
<dbReference type="UniPathway" id="UPA00557">
    <property type="reaction ID" value="UER00614"/>
</dbReference>
<sequence>MSTLPPAPGKAGSELASRVLSAVVLAVVTVGALWAGGWVFAALSAVVAVLILREWMAMSGPFAFRAAPWALMAFLAVTVAMAGDEPLESLGFSALVAAALLLARVTEPRVAWLSLGVLYAGVPAIAAVALRGPDTLTFASTGAVAVIFVLAVVWATDTAAYFSGRLIGGPKLAPRFSPKKTWSGAIGGAVAGVVAGCLVAAAAGIGVGAALVLVALLLSVVGQVGDLAESAMKRHFGVKDSGVLIPGHGGIMDRVDGLVAALAVAVVIGLGRDWLAGGGIAEGLLIW</sequence>
<keyword evidence="11 18" id="KW-0812">Transmembrane</keyword>
<feature type="transmembrane region" description="Helical" evidence="19">
    <location>
        <begin position="136"/>
        <end position="162"/>
    </location>
</feature>
<feature type="transmembrane region" description="Helical" evidence="19">
    <location>
        <begin position="20"/>
        <end position="50"/>
    </location>
</feature>
<dbReference type="AlphaFoldDB" id="A0A212LGB0"/>
<evidence type="ECO:0000256" key="3">
    <source>
        <dbReference type="ARBA" id="ARBA00005119"/>
    </source>
</evidence>
<evidence type="ECO:0000256" key="13">
    <source>
        <dbReference type="ARBA" id="ARBA00022989"/>
    </source>
</evidence>
<dbReference type="PROSITE" id="PS01315">
    <property type="entry name" value="CDS"/>
    <property type="match status" value="1"/>
</dbReference>
<evidence type="ECO:0000256" key="9">
    <source>
        <dbReference type="ARBA" id="ARBA00022516"/>
    </source>
</evidence>
<comment type="subcellular location">
    <subcellularLocation>
        <location evidence="2">Cell membrane</location>
        <topology evidence="2">Multi-pass membrane protein</topology>
    </subcellularLocation>
</comment>
<dbReference type="InterPro" id="IPR000374">
    <property type="entry name" value="PC_trans"/>
</dbReference>
<dbReference type="RefSeq" id="WP_288196729.1">
    <property type="nucleotide sequence ID" value="NZ_LT608334.1"/>
</dbReference>
<comment type="pathway">
    <text evidence="4">Lipid metabolism.</text>
</comment>
<gene>
    <name evidence="20" type="primary">cdsA</name>
    <name evidence="20" type="ORF">KL86PLE_40407</name>
</gene>
<evidence type="ECO:0000256" key="4">
    <source>
        <dbReference type="ARBA" id="ARBA00005189"/>
    </source>
</evidence>
<organism evidence="20">
    <name type="scientific">uncultured Pleomorphomonas sp</name>
    <dbReference type="NCBI Taxonomy" id="442121"/>
    <lineage>
        <taxon>Bacteria</taxon>
        <taxon>Pseudomonadati</taxon>
        <taxon>Pseudomonadota</taxon>
        <taxon>Alphaproteobacteria</taxon>
        <taxon>Hyphomicrobiales</taxon>
        <taxon>Pleomorphomonadaceae</taxon>
        <taxon>Pleomorphomonas</taxon>
        <taxon>environmental samples</taxon>
    </lineage>
</organism>
<keyword evidence="12 18" id="KW-0548">Nucleotidyltransferase</keyword>
<keyword evidence="16" id="KW-0594">Phospholipid biosynthesis</keyword>
<proteinExistence type="inferred from homology"/>
<protein>
    <recommendedName>
        <fullName evidence="7 18">Phosphatidate cytidylyltransferase</fullName>
        <ecNumber evidence="6 18">2.7.7.41</ecNumber>
    </recommendedName>
</protein>
<dbReference type="EMBL" id="FMJD01000008">
    <property type="protein sequence ID" value="SCM76602.1"/>
    <property type="molecule type" value="Genomic_DNA"/>
</dbReference>
<keyword evidence="17" id="KW-1208">Phospholipid metabolism</keyword>
<evidence type="ECO:0000256" key="16">
    <source>
        <dbReference type="ARBA" id="ARBA00023209"/>
    </source>
</evidence>
<comment type="pathway">
    <text evidence="3 18">Phospholipid metabolism; CDP-diacylglycerol biosynthesis; CDP-diacylglycerol from sn-glycerol 3-phosphate: step 3/3.</text>
</comment>
<keyword evidence="9" id="KW-0444">Lipid biosynthesis</keyword>
<accession>A0A212LGB0</accession>
<comment type="similarity">
    <text evidence="5 18">Belongs to the CDS family.</text>
</comment>
<evidence type="ECO:0000256" key="10">
    <source>
        <dbReference type="ARBA" id="ARBA00022679"/>
    </source>
</evidence>
<dbReference type="GO" id="GO:0016024">
    <property type="term" value="P:CDP-diacylglycerol biosynthetic process"/>
    <property type="evidence" value="ECO:0007669"/>
    <property type="project" value="UniProtKB-UniPathway"/>
</dbReference>
<evidence type="ECO:0000313" key="20">
    <source>
        <dbReference type="EMBL" id="SCM76602.1"/>
    </source>
</evidence>
<keyword evidence="13 19" id="KW-1133">Transmembrane helix</keyword>
<dbReference type="PANTHER" id="PTHR46382">
    <property type="entry name" value="PHOSPHATIDATE CYTIDYLYLTRANSFERASE"/>
    <property type="match status" value="1"/>
</dbReference>
<dbReference type="GO" id="GO:0005886">
    <property type="term" value="C:plasma membrane"/>
    <property type="evidence" value="ECO:0007669"/>
    <property type="project" value="UniProtKB-SubCell"/>
</dbReference>
<evidence type="ECO:0000256" key="1">
    <source>
        <dbReference type="ARBA" id="ARBA00001698"/>
    </source>
</evidence>
<keyword evidence="10 18" id="KW-0808">Transferase</keyword>
<feature type="transmembrane region" description="Helical" evidence="19">
    <location>
        <begin position="209"/>
        <end position="228"/>
    </location>
</feature>
<evidence type="ECO:0000256" key="14">
    <source>
        <dbReference type="ARBA" id="ARBA00023098"/>
    </source>
</evidence>
<evidence type="ECO:0000256" key="18">
    <source>
        <dbReference type="RuleBase" id="RU003938"/>
    </source>
</evidence>
<keyword evidence="8" id="KW-1003">Cell membrane</keyword>
<keyword evidence="15 19" id="KW-0472">Membrane</keyword>
<evidence type="ECO:0000256" key="12">
    <source>
        <dbReference type="ARBA" id="ARBA00022695"/>
    </source>
</evidence>
<feature type="transmembrane region" description="Helical" evidence="19">
    <location>
        <begin position="110"/>
        <end position="130"/>
    </location>
</feature>
<evidence type="ECO:0000256" key="15">
    <source>
        <dbReference type="ARBA" id="ARBA00023136"/>
    </source>
</evidence>
<evidence type="ECO:0000256" key="17">
    <source>
        <dbReference type="ARBA" id="ARBA00023264"/>
    </source>
</evidence>
<evidence type="ECO:0000256" key="6">
    <source>
        <dbReference type="ARBA" id="ARBA00012487"/>
    </source>
</evidence>
<evidence type="ECO:0000256" key="11">
    <source>
        <dbReference type="ARBA" id="ARBA00022692"/>
    </source>
</evidence>
<evidence type="ECO:0000256" key="19">
    <source>
        <dbReference type="SAM" id="Phobius"/>
    </source>
</evidence>
<comment type="catalytic activity">
    <reaction evidence="1 18">
        <text>a 1,2-diacyl-sn-glycero-3-phosphate + CTP + H(+) = a CDP-1,2-diacyl-sn-glycerol + diphosphate</text>
        <dbReference type="Rhea" id="RHEA:16229"/>
        <dbReference type="ChEBI" id="CHEBI:15378"/>
        <dbReference type="ChEBI" id="CHEBI:33019"/>
        <dbReference type="ChEBI" id="CHEBI:37563"/>
        <dbReference type="ChEBI" id="CHEBI:58332"/>
        <dbReference type="ChEBI" id="CHEBI:58608"/>
        <dbReference type="EC" id="2.7.7.41"/>
    </reaction>
</comment>
<name>A0A212LGB0_9HYPH</name>
<dbReference type="Pfam" id="PF01148">
    <property type="entry name" value="CTP_transf_1"/>
    <property type="match status" value="1"/>
</dbReference>
<evidence type="ECO:0000256" key="7">
    <source>
        <dbReference type="ARBA" id="ARBA00019373"/>
    </source>
</evidence>